<proteinExistence type="predicted"/>
<keyword evidence="3" id="KW-0282">Flagellum</keyword>
<name>A0A4R1BKT6_9PROT</name>
<comment type="caution">
    <text evidence="3">The sequence shown here is derived from an EMBL/GenBank/DDBJ whole genome shotgun (WGS) entry which is preliminary data.</text>
</comment>
<gene>
    <name evidence="3" type="ORF">EZJ19_03330</name>
</gene>
<dbReference type="GO" id="GO:0044781">
    <property type="term" value="P:bacterial-type flagellum organization"/>
    <property type="evidence" value="ECO:0007669"/>
    <property type="project" value="UniProtKB-KW"/>
</dbReference>
<evidence type="ECO:0000313" key="3">
    <source>
        <dbReference type="EMBL" id="TCJ17954.1"/>
    </source>
</evidence>
<keyword evidence="1" id="KW-1005">Bacterial flagellum biogenesis</keyword>
<dbReference type="InterPro" id="IPR009967">
    <property type="entry name" value="Flagellum_FlbT"/>
</dbReference>
<keyword evidence="2" id="KW-0694">RNA-binding</keyword>
<dbReference type="Proteomes" id="UP000295443">
    <property type="component" value="Unassembled WGS sequence"/>
</dbReference>
<dbReference type="Pfam" id="PF07378">
    <property type="entry name" value="FlbT"/>
    <property type="match status" value="1"/>
</dbReference>
<dbReference type="GO" id="GO:0048027">
    <property type="term" value="F:mRNA 5'-UTR binding"/>
    <property type="evidence" value="ECO:0007669"/>
    <property type="project" value="InterPro"/>
</dbReference>
<dbReference type="OrthoDB" id="8561314at2"/>
<dbReference type="EMBL" id="SJZB01000013">
    <property type="protein sequence ID" value="TCJ17954.1"/>
    <property type="molecule type" value="Genomic_DNA"/>
</dbReference>
<reference evidence="3 4" key="1">
    <citation type="submission" date="2019-03" db="EMBL/GenBank/DDBJ databases">
        <title>Genome sequence of Thiobacillaceae bacterium LSR1, a sulfur-oxidizing bacterium isolated from freshwater sediment.</title>
        <authorList>
            <person name="Li S."/>
        </authorList>
    </citation>
    <scope>NUCLEOTIDE SEQUENCE [LARGE SCALE GENOMIC DNA]</scope>
    <source>
        <strain evidence="3 4">LSR1</strain>
    </source>
</reference>
<sequence length="132" mass="14820">MSLRITLKPGEKIFIGGAVVQNGDSAADFSILNDTPLLREKDILTEDKADSVCKRIYLCVQLMYIDVANITKYQQTYRRLLEEVIAAAPSTVDYLATINTDLACGRYYQALKGARKLVDYEQELIDHARQSA</sequence>
<evidence type="ECO:0000256" key="2">
    <source>
        <dbReference type="ARBA" id="ARBA00022884"/>
    </source>
</evidence>
<dbReference type="GO" id="GO:1902209">
    <property type="term" value="P:negative regulation of bacterial-type flagellum assembly"/>
    <property type="evidence" value="ECO:0007669"/>
    <property type="project" value="InterPro"/>
</dbReference>
<dbReference type="GO" id="GO:0006402">
    <property type="term" value="P:mRNA catabolic process"/>
    <property type="evidence" value="ECO:0007669"/>
    <property type="project" value="InterPro"/>
</dbReference>
<evidence type="ECO:0000256" key="1">
    <source>
        <dbReference type="ARBA" id="ARBA00022795"/>
    </source>
</evidence>
<keyword evidence="3" id="KW-0966">Cell projection</keyword>
<keyword evidence="4" id="KW-1185">Reference proteome</keyword>
<evidence type="ECO:0000313" key="4">
    <source>
        <dbReference type="Proteomes" id="UP000295443"/>
    </source>
</evidence>
<dbReference type="RefSeq" id="WP_131444873.1">
    <property type="nucleotide sequence ID" value="NZ_SJZB01000013.1"/>
</dbReference>
<organism evidence="3 4">
    <name type="scientific">Parasulfuritortus cantonensis</name>
    <dbReference type="NCBI Taxonomy" id="2528202"/>
    <lineage>
        <taxon>Bacteria</taxon>
        <taxon>Pseudomonadati</taxon>
        <taxon>Pseudomonadota</taxon>
        <taxon>Betaproteobacteria</taxon>
        <taxon>Nitrosomonadales</taxon>
        <taxon>Thiobacillaceae</taxon>
        <taxon>Parasulfuritortus</taxon>
    </lineage>
</organism>
<dbReference type="AlphaFoldDB" id="A0A4R1BKT6"/>
<accession>A0A4R1BKT6</accession>
<keyword evidence="3" id="KW-0969">Cilium</keyword>
<protein>
    <submittedName>
        <fullName evidence="3">Flagellar protein FlbT</fullName>
    </submittedName>
</protein>